<feature type="region of interest" description="Disordered" evidence="1">
    <location>
        <begin position="207"/>
        <end position="259"/>
    </location>
</feature>
<keyword evidence="4" id="KW-1185">Reference proteome</keyword>
<dbReference type="PANTHER" id="PTHR46129:SF2">
    <property type="entry name" value="SYNAPTOTAGMIN 14, ISOFORM D"/>
    <property type="match status" value="1"/>
</dbReference>
<protein>
    <recommendedName>
        <fullName evidence="2">C2 domain-containing protein</fullName>
    </recommendedName>
</protein>
<accession>A0A815XIX7</accession>
<feature type="compositionally biased region" description="Low complexity" evidence="1">
    <location>
        <begin position="406"/>
        <end position="419"/>
    </location>
</feature>
<sequence length="572" mass="63491">KLYQVYPISQGYSTVLLLNRTDKVIIPTAATVVTAQLPLPVAVNPAAPFPFLATSGAPFSIPIMPLNAANVQQAAATILLQAALLSGADMFTESIRASNLDDNDAQLPPVQSMSIQNIITKHATGTDLPDDDYRTLMPPPKKINVNTRNSSAIPIIIENKENDSGRKRSEYGHRNEYPFDVFTQKFLGQTLNQKNLNQRKTTITAITRRSSTVDNDPVDQVQSAPASPTLQHHAKSRISHNHISLDPPDSDTKSASSDGSALAINGPVNSLSWGTLEVRLKLDAKNNRMWVFVIKATLEMTQNPSKQTLVQVHLTVLPSKRVRYRTRVKPIDNAMFAEEFFCKVSPETIQNQGIRFRLYSYERFKREKLLAEASVMFAMVNLDEDMCKIIPLERAFPSQDSDIGSRSHASSASQSRQNSFIRNGDSSTSSLVPELEIGLAYDRNQAMLILEIGKGINFDMNAHGRAPDTCVQITLRNASGEDITTNQTVIRHTQHHPVFAERYPFNIQENFLEQITIVIVVLSKKVLNSFDQDFGSISFGHNTSGPAQSSHWEAMLAGKGDTITRWHTLIEK</sequence>
<dbReference type="Gene3D" id="2.60.40.150">
    <property type="entry name" value="C2 domain"/>
    <property type="match status" value="2"/>
</dbReference>
<dbReference type="AlphaFoldDB" id="A0A815XIX7"/>
<dbReference type="InterPro" id="IPR000008">
    <property type="entry name" value="C2_dom"/>
</dbReference>
<feature type="compositionally biased region" description="Polar residues" evidence="1">
    <location>
        <begin position="220"/>
        <end position="230"/>
    </location>
</feature>
<dbReference type="InterPro" id="IPR043541">
    <property type="entry name" value="SYT14/14L/16"/>
</dbReference>
<gene>
    <name evidence="3" type="ORF">XAT740_LOCUS43432</name>
</gene>
<evidence type="ECO:0000313" key="3">
    <source>
        <dbReference type="EMBL" id="CAF1558429.1"/>
    </source>
</evidence>
<dbReference type="PANTHER" id="PTHR46129">
    <property type="entry name" value="SYNAPTOTAGMIN 14, ISOFORM D"/>
    <property type="match status" value="1"/>
</dbReference>
<dbReference type="Proteomes" id="UP000663828">
    <property type="component" value="Unassembled WGS sequence"/>
</dbReference>
<organism evidence="3 4">
    <name type="scientific">Adineta ricciae</name>
    <name type="common">Rotifer</name>
    <dbReference type="NCBI Taxonomy" id="249248"/>
    <lineage>
        <taxon>Eukaryota</taxon>
        <taxon>Metazoa</taxon>
        <taxon>Spiralia</taxon>
        <taxon>Gnathifera</taxon>
        <taxon>Rotifera</taxon>
        <taxon>Eurotatoria</taxon>
        <taxon>Bdelloidea</taxon>
        <taxon>Adinetida</taxon>
        <taxon>Adinetidae</taxon>
        <taxon>Adineta</taxon>
    </lineage>
</organism>
<dbReference type="PROSITE" id="PS50004">
    <property type="entry name" value="C2"/>
    <property type="match status" value="1"/>
</dbReference>
<evidence type="ECO:0000313" key="4">
    <source>
        <dbReference type="Proteomes" id="UP000663828"/>
    </source>
</evidence>
<dbReference type="SUPFAM" id="SSF49562">
    <property type="entry name" value="C2 domain (Calcium/lipid-binding domain, CaLB)"/>
    <property type="match status" value="2"/>
</dbReference>
<proteinExistence type="predicted"/>
<evidence type="ECO:0000256" key="1">
    <source>
        <dbReference type="SAM" id="MobiDB-lite"/>
    </source>
</evidence>
<dbReference type="EMBL" id="CAJNOR010005351">
    <property type="protein sequence ID" value="CAF1558429.1"/>
    <property type="molecule type" value="Genomic_DNA"/>
</dbReference>
<name>A0A815XIX7_ADIRI</name>
<dbReference type="Pfam" id="PF00168">
    <property type="entry name" value="C2"/>
    <property type="match status" value="2"/>
</dbReference>
<dbReference type="InterPro" id="IPR035892">
    <property type="entry name" value="C2_domain_sf"/>
</dbReference>
<feature type="region of interest" description="Disordered" evidence="1">
    <location>
        <begin position="399"/>
        <end position="429"/>
    </location>
</feature>
<comment type="caution">
    <text evidence="3">The sequence shown here is derived from an EMBL/GenBank/DDBJ whole genome shotgun (WGS) entry which is preliminary data.</text>
</comment>
<evidence type="ECO:0000259" key="2">
    <source>
        <dbReference type="PROSITE" id="PS50004"/>
    </source>
</evidence>
<dbReference type="GO" id="GO:0005543">
    <property type="term" value="F:phospholipid binding"/>
    <property type="evidence" value="ECO:0007669"/>
    <property type="project" value="TreeGrafter"/>
</dbReference>
<feature type="domain" description="C2" evidence="2">
    <location>
        <begin position="272"/>
        <end position="394"/>
    </location>
</feature>
<feature type="compositionally biased region" description="Polar residues" evidence="1">
    <location>
        <begin position="420"/>
        <end position="429"/>
    </location>
</feature>
<feature type="non-terminal residue" evidence="3">
    <location>
        <position position="572"/>
    </location>
</feature>
<reference evidence="3" key="1">
    <citation type="submission" date="2021-02" db="EMBL/GenBank/DDBJ databases">
        <authorList>
            <person name="Nowell W R."/>
        </authorList>
    </citation>
    <scope>NUCLEOTIDE SEQUENCE</scope>
</reference>